<comment type="caution">
    <text evidence="1">The sequence shown here is derived from an EMBL/GenBank/DDBJ whole genome shotgun (WGS) entry which is preliminary data.</text>
</comment>
<dbReference type="Proteomes" id="UP001365846">
    <property type="component" value="Unassembled WGS sequence"/>
</dbReference>
<reference evidence="1 2" key="1">
    <citation type="submission" date="2024-03" db="EMBL/GenBank/DDBJ databases">
        <title>Novel species of the genus Variovorax.</title>
        <authorList>
            <person name="Liu Q."/>
            <person name="Xin Y.-H."/>
        </authorList>
    </citation>
    <scope>NUCLEOTIDE SEQUENCE [LARGE SCALE GENOMIC DNA]</scope>
    <source>
        <strain evidence="1 2">KACC 18899</strain>
    </source>
</reference>
<dbReference type="EMBL" id="JBBKZU010000008">
    <property type="protein sequence ID" value="MEJ8813387.1"/>
    <property type="molecule type" value="Genomic_DNA"/>
</dbReference>
<gene>
    <name evidence="1" type="ORF">WKW77_20030</name>
</gene>
<organism evidence="1 2">
    <name type="scientific">Variovorax ureilyticus</name>
    <dbReference type="NCBI Taxonomy" id="1836198"/>
    <lineage>
        <taxon>Bacteria</taxon>
        <taxon>Pseudomonadati</taxon>
        <taxon>Pseudomonadota</taxon>
        <taxon>Betaproteobacteria</taxon>
        <taxon>Burkholderiales</taxon>
        <taxon>Comamonadaceae</taxon>
        <taxon>Variovorax</taxon>
    </lineage>
</organism>
<keyword evidence="2" id="KW-1185">Reference proteome</keyword>
<proteinExistence type="predicted"/>
<evidence type="ECO:0000313" key="1">
    <source>
        <dbReference type="EMBL" id="MEJ8813387.1"/>
    </source>
</evidence>
<protein>
    <submittedName>
        <fullName evidence="1">Uncharacterized protein</fullName>
    </submittedName>
</protein>
<name>A0ABU8VI95_9BURK</name>
<accession>A0ABU8VI95</accession>
<sequence>MKADEAQIAPLCLQCAGCAAVLPHIEAAIALNDRWIKNTLTPIREAGRTALVLQRSIDAARSFDLAGEWGLSHRAASIGVLVGLGATSSDCRHVSDARAFQLAVIDRLLSSKNLPDEDADRAREVFASIEGTPEAIGFVLDLAQAKANLDQRKARYFEQARPLVYVAGDLSQIGREWEEAQSSVWTDPVLQRWDSASAVEHQ</sequence>
<evidence type="ECO:0000313" key="2">
    <source>
        <dbReference type="Proteomes" id="UP001365846"/>
    </source>
</evidence>
<dbReference type="RefSeq" id="WP_340358623.1">
    <property type="nucleotide sequence ID" value="NZ_JBBKZU010000008.1"/>
</dbReference>